<keyword evidence="4" id="KW-1185">Reference proteome</keyword>
<dbReference type="Gene3D" id="3.10.20.90">
    <property type="entry name" value="Phosphatidylinositol 3-kinase Catalytic Subunit, Chain A, domain 1"/>
    <property type="match status" value="1"/>
</dbReference>
<evidence type="ECO:0000259" key="2">
    <source>
        <dbReference type="PROSITE" id="PS50053"/>
    </source>
</evidence>
<accession>A0A9P7YPK0</accession>
<dbReference type="InterPro" id="IPR022617">
    <property type="entry name" value="Rad60/SUMO-like_dom"/>
</dbReference>
<comment type="caution">
    <text evidence="3">The sequence shown here is derived from an EMBL/GenBank/DDBJ whole genome shotgun (WGS) entry which is preliminary data.</text>
</comment>
<gene>
    <name evidence="3" type="ORF">BJ875DRAFT_371212</name>
</gene>
<dbReference type="InterPro" id="IPR000626">
    <property type="entry name" value="Ubiquitin-like_dom"/>
</dbReference>
<dbReference type="Pfam" id="PF11976">
    <property type="entry name" value="Rad60-SLD"/>
    <property type="match status" value="1"/>
</dbReference>
<feature type="compositionally biased region" description="Basic and acidic residues" evidence="1">
    <location>
        <begin position="103"/>
        <end position="132"/>
    </location>
</feature>
<proteinExistence type="predicted"/>
<protein>
    <submittedName>
        <fullName evidence="3">Ubiquitin-2 like Rad60 SUMO-like-domain-containing protein</fullName>
    </submittedName>
</protein>
<organism evidence="3 4">
    <name type="scientific">Amylocarpus encephaloides</name>
    <dbReference type="NCBI Taxonomy" id="45428"/>
    <lineage>
        <taxon>Eukaryota</taxon>
        <taxon>Fungi</taxon>
        <taxon>Dikarya</taxon>
        <taxon>Ascomycota</taxon>
        <taxon>Pezizomycotina</taxon>
        <taxon>Leotiomycetes</taxon>
        <taxon>Helotiales</taxon>
        <taxon>Helotiales incertae sedis</taxon>
        <taxon>Amylocarpus</taxon>
    </lineage>
</organism>
<evidence type="ECO:0000256" key="1">
    <source>
        <dbReference type="SAM" id="MobiDB-lite"/>
    </source>
</evidence>
<dbReference type="OrthoDB" id="3365399at2759"/>
<evidence type="ECO:0000313" key="4">
    <source>
        <dbReference type="Proteomes" id="UP000824998"/>
    </source>
</evidence>
<sequence>MAEEKSDHFAKDSAQGEAPDAAIAFFSRSNDMFAQQMAEDERRRKKKAAKLQRKRPPMSAEMKNKSPIEEKKRLISPQETPKNEDGGSPIDSTRPLPDASPSPKKESRLTRSEAASRQDSKGSRKKSEEPKLRSTTIALSDSEDDGCRVSKSLGSKKSHPIHGDEDDVYIAPMKRQKITVDLNDLEELSEEEFPELVQRARDLAKQKHLQTQDANTKLEPYNLSLNFDDDVFKVDEPEKIEPSVDIFITSRLASTRPLLVKRKLHGRLKEVKLAWCDKQLRENRPMFPSDEDKDTVFLSYRGKRLFDYTSCNALGLQFDDEGRVSSSNGDGRIHLEVWTDELFENYKKHGEAADDESAQQQVEESKIRLILKSRSFGEHKLKARSKTTFSTIVASFRKAKDIPDDQEISLHYDGDILESDSTIGDMEIEDLDVIEVHVR</sequence>
<feature type="compositionally biased region" description="Basic and acidic residues" evidence="1">
    <location>
        <begin position="1"/>
        <end position="11"/>
    </location>
</feature>
<dbReference type="AlphaFoldDB" id="A0A9P7YPK0"/>
<reference evidence="3" key="1">
    <citation type="journal article" date="2021" name="IMA Fungus">
        <title>Genomic characterization of three marine fungi, including Emericellopsis atlantica sp. nov. with signatures of a generalist lifestyle and marine biomass degradation.</title>
        <authorList>
            <person name="Hagestad O.C."/>
            <person name="Hou L."/>
            <person name="Andersen J.H."/>
            <person name="Hansen E.H."/>
            <person name="Altermark B."/>
            <person name="Li C."/>
            <person name="Kuhnert E."/>
            <person name="Cox R.J."/>
            <person name="Crous P.W."/>
            <person name="Spatafora J.W."/>
            <person name="Lail K."/>
            <person name="Amirebrahimi M."/>
            <person name="Lipzen A."/>
            <person name="Pangilinan J."/>
            <person name="Andreopoulos W."/>
            <person name="Hayes R.D."/>
            <person name="Ng V."/>
            <person name="Grigoriev I.V."/>
            <person name="Jackson S.A."/>
            <person name="Sutton T.D.S."/>
            <person name="Dobson A.D.W."/>
            <person name="Rama T."/>
        </authorList>
    </citation>
    <scope>NUCLEOTIDE SEQUENCE</scope>
    <source>
        <strain evidence="3">TRa018bII</strain>
    </source>
</reference>
<dbReference type="SMART" id="SM00213">
    <property type="entry name" value="UBQ"/>
    <property type="match status" value="1"/>
</dbReference>
<dbReference type="SUPFAM" id="SSF54236">
    <property type="entry name" value="Ubiquitin-like"/>
    <property type="match status" value="1"/>
</dbReference>
<evidence type="ECO:0000313" key="3">
    <source>
        <dbReference type="EMBL" id="KAG9236885.1"/>
    </source>
</evidence>
<dbReference type="EMBL" id="MU251397">
    <property type="protein sequence ID" value="KAG9236885.1"/>
    <property type="molecule type" value="Genomic_DNA"/>
</dbReference>
<dbReference type="Proteomes" id="UP000824998">
    <property type="component" value="Unassembled WGS sequence"/>
</dbReference>
<name>A0A9P7YPK0_9HELO</name>
<feature type="compositionally biased region" description="Basic residues" evidence="1">
    <location>
        <begin position="43"/>
        <end position="56"/>
    </location>
</feature>
<feature type="domain" description="Ubiquitin-like" evidence="2">
    <location>
        <begin position="367"/>
        <end position="439"/>
    </location>
</feature>
<feature type="compositionally biased region" description="Basic and acidic residues" evidence="1">
    <location>
        <begin position="62"/>
        <end position="73"/>
    </location>
</feature>
<feature type="region of interest" description="Disordered" evidence="1">
    <location>
        <begin position="1"/>
        <end position="165"/>
    </location>
</feature>
<dbReference type="PROSITE" id="PS50053">
    <property type="entry name" value="UBIQUITIN_2"/>
    <property type="match status" value="1"/>
</dbReference>
<dbReference type="InterPro" id="IPR029071">
    <property type="entry name" value="Ubiquitin-like_domsf"/>
</dbReference>